<accession>B7G9J3</accession>
<evidence type="ECO:0000256" key="4">
    <source>
        <dbReference type="SAM" id="MobiDB-lite"/>
    </source>
</evidence>
<protein>
    <submittedName>
        <fullName evidence="5">Uncharacterized protein</fullName>
    </submittedName>
</protein>
<feature type="compositionally biased region" description="Basic and acidic residues" evidence="4">
    <location>
        <begin position="116"/>
        <end position="132"/>
    </location>
</feature>
<dbReference type="PaxDb" id="2850-Phatr49117"/>
<name>B7G9J3_PHATC</name>
<keyword evidence="2 3" id="KW-0040">ANK repeat</keyword>
<evidence type="ECO:0000313" key="5">
    <source>
        <dbReference type="EMBL" id="EEC44966.1"/>
    </source>
</evidence>
<evidence type="ECO:0000256" key="3">
    <source>
        <dbReference type="PROSITE-ProRule" id="PRU00023"/>
    </source>
</evidence>
<reference evidence="6" key="2">
    <citation type="submission" date="2008-08" db="EMBL/GenBank/DDBJ databases">
        <authorList>
            <consortium name="Diatom Consortium"/>
            <person name="Grigoriev I."/>
            <person name="Grimwood J."/>
            <person name="Kuo A."/>
            <person name="Otillar R.P."/>
            <person name="Salamov A."/>
            <person name="Detter J.C."/>
            <person name="Lindquist E."/>
            <person name="Shapiro H."/>
            <person name="Lucas S."/>
            <person name="Glavina del Rio T."/>
            <person name="Pitluck S."/>
            <person name="Rokhsar D."/>
            <person name="Bowler C."/>
        </authorList>
    </citation>
    <scope>GENOME REANNOTATION</scope>
    <source>
        <strain evidence="6">CCAP 1055/1</strain>
    </source>
</reference>
<evidence type="ECO:0000256" key="1">
    <source>
        <dbReference type="ARBA" id="ARBA00022737"/>
    </source>
</evidence>
<organism evidence="5 6">
    <name type="scientific">Phaeodactylum tricornutum (strain CCAP 1055/1)</name>
    <dbReference type="NCBI Taxonomy" id="556484"/>
    <lineage>
        <taxon>Eukaryota</taxon>
        <taxon>Sar</taxon>
        <taxon>Stramenopiles</taxon>
        <taxon>Ochrophyta</taxon>
        <taxon>Bacillariophyta</taxon>
        <taxon>Bacillariophyceae</taxon>
        <taxon>Bacillariophycidae</taxon>
        <taxon>Naviculales</taxon>
        <taxon>Phaeodactylaceae</taxon>
        <taxon>Phaeodactylum</taxon>
    </lineage>
</organism>
<dbReference type="InParanoid" id="B7G9J3"/>
<dbReference type="EMBL" id="CM000622">
    <property type="protein sequence ID" value="EEC44966.1"/>
    <property type="molecule type" value="Genomic_DNA"/>
</dbReference>
<dbReference type="HOGENOM" id="CLU_585914_0_0_1"/>
<dbReference type="SUPFAM" id="SSF48403">
    <property type="entry name" value="Ankyrin repeat"/>
    <property type="match status" value="1"/>
</dbReference>
<dbReference type="InterPro" id="IPR036770">
    <property type="entry name" value="Ankyrin_rpt-contain_sf"/>
</dbReference>
<dbReference type="PANTHER" id="PTHR24201">
    <property type="entry name" value="ANK_REP_REGION DOMAIN-CONTAINING PROTEIN"/>
    <property type="match status" value="1"/>
</dbReference>
<dbReference type="Pfam" id="PF12796">
    <property type="entry name" value="Ank_2"/>
    <property type="match status" value="1"/>
</dbReference>
<feature type="compositionally biased region" description="Polar residues" evidence="4">
    <location>
        <begin position="479"/>
        <end position="493"/>
    </location>
</feature>
<keyword evidence="6" id="KW-1185">Reference proteome</keyword>
<feature type="region of interest" description="Disordered" evidence="4">
    <location>
        <begin position="411"/>
        <end position="456"/>
    </location>
</feature>
<dbReference type="STRING" id="556484.B7G9J3"/>
<dbReference type="OrthoDB" id="46691at2759"/>
<proteinExistence type="predicted"/>
<feature type="region of interest" description="Disordered" evidence="4">
    <location>
        <begin position="469"/>
        <end position="493"/>
    </location>
</feature>
<dbReference type="GeneID" id="7195337"/>
<dbReference type="SMART" id="SM00248">
    <property type="entry name" value="ANK"/>
    <property type="match status" value="2"/>
</dbReference>
<dbReference type="InterPro" id="IPR050776">
    <property type="entry name" value="Ank_Repeat/CDKN_Inhibitor"/>
</dbReference>
<dbReference type="KEGG" id="pti:PHATRDRAFT_49117"/>
<evidence type="ECO:0000256" key="2">
    <source>
        <dbReference type="ARBA" id="ARBA00023043"/>
    </source>
</evidence>
<dbReference type="Proteomes" id="UP000000759">
    <property type="component" value="Chromosome 20"/>
</dbReference>
<dbReference type="eggNOG" id="ENOG502S48R">
    <property type="taxonomic scope" value="Eukaryota"/>
</dbReference>
<feature type="region of interest" description="Disordered" evidence="4">
    <location>
        <begin position="114"/>
        <end position="139"/>
    </location>
</feature>
<dbReference type="AlphaFoldDB" id="B7G9J3"/>
<reference evidence="5 6" key="1">
    <citation type="journal article" date="2008" name="Nature">
        <title>The Phaeodactylum genome reveals the evolutionary history of diatom genomes.</title>
        <authorList>
            <person name="Bowler C."/>
            <person name="Allen A.E."/>
            <person name="Badger J.H."/>
            <person name="Grimwood J."/>
            <person name="Jabbari K."/>
            <person name="Kuo A."/>
            <person name="Maheswari U."/>
            <person name="Martens C."/>
            <person name="Maumus F."/>
            <person name="Otillar R.P."/>
            <person name="Rayko E."/>
            <person name="Salamov A."/>
            <person name="Vandepoele K."/>
            <person name="Beszteri B."/>
            <person name="Gruber A."/>
            <person name="Heijde M."/>
            <person name="Katinka M."/>
            <person name="Mock T."/>
            <person name="Valentin K."/>
            <person name="Verret F."/>
            <person name="Berges J.A."/>
            <person name="Brownlee C."/>
            <person name="Cadoret J.P."/>
            <person name="Chiovitti A."/>
            <person name="Choi C.J."/>
            <person name="Coesel S."/>
            <person name="De Martino A."/>
            <person name="Detter J.C."/>
            <person name="Durkin C."/>
            <person name="Falciatore A."/>
            <person name="Fournet J."/>
            <person name="Haruta M."/>
            <person name="Huysman M.J."/>
            <person name="Jenkins B.D."/>
            <person name="Jiroutova K."/>
            <person name="Jorgensen R.E."/>
            <person name="Joubert Y."/>
            <person name="Kaplan A."/>
            <person name="Kroger N."/>
            <person name="Kroth P.G."/>
            <person name="La Roche J."/>
            <person name="Lindquist E."/>
            <person name="Lommer M."/>
            <person name="Martin-Jezequel V."/>
            <person name="Lopez P.J."/>
            <person name="Lucas S."/>
            <person name="Mangogna M."/>
            <person name="McGinnis K."/>
            <person name="Medlin L.K."/>
            <person name="Montsant A."/>
            <person name="Oudot-Le Secq M.P."/>
            <person name="Napoli C."/>
            <person name="Obornik M."/>
            <person name="Parker M.S."/>
            <person name="Petit J.L."/>
            <person name="Porcel B.M."/>
            <person name="Poulsen N."/>
            <person name="Robison M."/>
            <person name="Rychlewski L."/>
            <person name="Rynearson T.A."/>
            <person name="Schmutz J."/>
            <person name="Shapiro H."/>
            <person name="Siaut M."/>
            <person name="Stanley M."/>
            <person name="Sussman M.R."/>
            <person name="Taylor A.R."/>
            <person name="Vardi A."/>
            <person name="von Dassow P."/>
            <person name="Vyverman W."/>
            <person name="Willis A."/>
            <person name="Wyrwicz L.S."/>
            <person name="Rokhsar D.S."/>
            <person name="Weissenbach J."/>
            <person name="Armbrust E.V."/>
            <person name="Green B.R."/>
            <person name="Van de Peer Y."/>
            <person name="Grigoriev I.V."/>
        </authorList>
    </citation>
    <scope>NUCLEOTIDE SEQUENCE [LARGE SCALE GENOMIC DNA]</scope>
    <source>
        <strain evidence="5 6">CCAP 1055/1</strain>
    </source>
</reference>
<feature type="compositionally biased region" description="Acidic residues" evidence="4">
    <location>
        <begin position="419"/>
        <end position="456"/>
    </location>
</feature>
<feature type="repeat" description="ANK" evidence="3">
    <location>
        <begin position="250"/>
        <end position="282"/>
    </location>
</feature>
<dbReference type="InterPro" id="IPR002110">
    <property type="entry name" value="Ankyrin_rpt"/>
</dbReference>
<keyword evidence="1" id="KW-0677">Repeat</keyword>
<dbReference type="PROSITE" id="PS50088">
    <property type="entry name" value="ANK_REPEAT"/>
    <property type="match status" value="1"/>
</dbReference>
<sequence length="508" mass="57225">MLKFVSTHRPSCMWTRRTNILGIHFSDHIFYSGGLLAVCHIYSFVADIMVDLRAQESQAQQQPVRSGARQSRIPATLQAVFLASNRGKTVEGPPPEQVANRTFFRNWFLQKQTKSSKKDSSMKVKKNKRDDISSNPVQGSETSMNTLFVKYLTFRKNVILESKSQLPIPFKELEEGSTVSPQAFLDTMISARGYSTARFETLHTAYYNMPTPLQQASYDVYLIEVVKKGGMETLRSLMKSGISPNPCNKFGESLLHTVCRLGNVDALRVMLECGTSLQVSDDYGRTPLHDACWAVKPALTVVDVILSHDPNLLYLEDSRGALPLSYIRREHWCAWIPYFRARKDMYWPDLSGHGMPPREQSPPALFMERPFSAPLPDPANALTCELAKLVASRQMLPGEAQFLKYSMMEEEGSYRSDTESEEFEGSDDDESGSDSELDSDEFDDEDEDGSYYSLEEDEMADILSTLTARAVPSKEDKTATGQQKYLFSHTSTPRNDTVPLLKVCVRGL</sequence>
<dbReference type="RefSeq" id="XP_002183784.1">
    <property type="nucleotide sequence ID" value="XM_002183748.1"/>
</dbReference>
<dbReference type="Gene3D" id="1.25.40.20">
    <property type="entry name" value="Ankyrin repeat-containing domain"/>
    <property type="match status" value="1"/>
</dbReference>
<gene>
    <name evidence="5" type="ORF">PHATRDRAFT_49117</name>
</gene>
<evidence type="ECO:0000313" key="6">
    <source>
        <dbReference type="Proteomes" id="UP000000759"/>
    </source>
</evidence>